<dbReference type="PROSITE" id="PS50181">
    <property type="entry name" value="FBOX"/>
    <property type="match status" value="1"/>
</dbReference>
<name>A0AA39XJ90_9PEZI</name>
<comment type="caution">
    <text evidence="2">The sequence shown here is derived from an EMBL/GenBank/DDBJ whole genome shotgun (WGS) entry which is preliminary data.</text>
</comment>
<keyword evidence="3" id="KW-1185">Reference proteome</keyword>
<feature type="non-terminal residue" evidence="2">
    <location>
        <position position="1"/>
    </location>
</feature>
<protein>
    <recommendedName>
        <fullName evidence="1">F-box domain-containing protein</fullName>
    </recommendedName>
</protein>
<proteinExistence type="predicted"/>
<evidence type="ECO:0000313" key="3">
    <source>
        <dbReference type="Proteomes" id="UP001174934"/>
    </source>
</evidence>
<reference evidence="2" key="1">
    <citation type="submission" date="2023-06" db="EMBL/GenBank/DDBJ databases">
        <title>Genome-scale phylogeny and comparative genomics of the fungal order Sordariales.</title>
        <authorList>
            <consortium name="Lawrence Berkeley National Laboratory"/>
            <person name="Hensen N."/>
            <person name="Bonometti L."/>
            <person name="Westerberg I."/>
            <person name="Brannstrom I.O."/>
            <person name="Guillou S."/>
            <person name="Cros-Aarteil S."/>
            <person name="Calhoun S."/>
            <person name="Haridas S."/>
            <person name="Kuo A."/>
            <person name="Mondo S."/>
            <person name="Pangilinan J."/>
            <person name="Riley R."/>
            <person name="LaButti K."/>
            <person name="Andreopoulos B."/>
            <person name="Lipzen A."/>
            <person name="Chen C."/>
            <person name="Yanf M."/>
            <person name="Daum C."/>
            <person name="Ng V."/>
            <person name="Clum A."/>
            <person name="Steindorff A."/>
            <person name="Ohm R."/>
            <person name="Martin F."/>
            <person name="Silar P."/>
            <person name="Natvig D."/>
            <person name="Lalanne C."/>
            <person name="Gautier V."/>
            <person name="Ament-velasquez S.L."/>
            <person name="Kruys A."/>
            <person name="Hutchinson M.I."/>
            <person name="Powell A.J."/>
            <person name="Barry K."/>
            <person name="Miller A.N."/>
            <person name="Grigoriev I.V."/>
            <person name="Debuchy R."/>
            <person name="Gladieux P."/>
            <person name="Thoren M.H."/>
            <person name="Johannesson H."/>
        </authorList>
    </citation>
    <scope>NUCLEOTIDE SEQUENCE</scope>
    <source>
        <strain evidence="2">SMH3391-2</strain>
    </source>
</reference>
<dbReference type="EMBL" id="JAULSR010000001">
    <property type="protein sequence ID" value="KAK0635024.1"/>
    <property type="molecule type" value="Genomic_DNA"/>
</dbReference>
<sequence length="431" mass="48021">TMPTLLQLPNEVLSLIACELNLRSLLDFRLASRHLNALSLPAISKRRFKIRYVMLQQHSLENLIEISRHRVFGPALETLTICIEHLTEQPEYGRTIWHWGDSVRMCHEGDLIPGVPDPSLREGSEEVVVNRPAYERLLEDQKCMMESGLNTTYLTQVIAAFPNLETVVIDDAFKPWGATAQERQTGVPMANGIENLDSIEFVVQTLRGIILAIAASNISLHELDIAIGGLEGGISPDMLVFPRPVLRYIQTHPINLTSLCLSVSPRNRIRPNGELVGDLLGFITVFPGLQRLSLEFNHRDEHEHFPAISQTLRLPDLRFLGIDAIQCTESELVTLLLGHKDSLEEVSFSLIDIISGGGSWQSLLATMRDELSIRILTMVNCLSADKDIYYRESGSDGVTYLKSLEISERQDWTDAINGITIGNSGKYGGSG</sequence>
<dbReference type="Proteomes" id="UP001174934">
    <property type="component" value="Unassembled WGS sequence"/>
</dbReference>
<gene>
    <name evidence="2" type="ORF">B0T17DRAFT_483199</name>
</gene>
<dbReference type="AlphaFoldDB" id="A0AA39XJ90"/>
<evidence type="ECO:0000313" key="2">
    <source>
        <dbReference type="EMBL" id="KAK0635024.1"/>
    </source>
</evidence>
<evidence type="ECO:0000259" key="1">
    <source>
        <dbReference type="PROSITE" id="PS50181"/>
    </source>
</evidence>
<dbReference type="SUPFAM" id="SSF52047">
    <property type="entry name" value="RNI-like"/>
    <property type="match status" value="1"/>
</dbReference>
<dbReference type="InterPro" id="IPR001810">
    <property type="entry name" value="F-box_dom"/>
</dbReference>
<accession>A0AA39XJ90</accession>
<feature type="domain" description="F-box" evidence="1">
    <location>
        <begin position="2"/>
        <end position="38"/>
    </location>
</feature>
<organism evidence="2 3">
    <name type="scientific">Bombardia bombarda</name>
    <dbReference type="NCBI Taxonomy" id="252184"/>
    <lineage>
        <taxon>Eukaryota</taxon>
        <taxon>Fungi</taxon>
        <taxon>Dikarya</taxon>
        <taxon>Ascomycota</taxon>
        <taxon>Pezizomycotina</taxon>
        <taxon>Sordariomycetes</taxon>
        <taxon>Sordariomycetidae</taxon>
        <taxon>Sordariales</taxon>
        <taxon>Lasiosphaeriaceae</taxon>
        <taxon>Bombardia</taxon>
    </lineage>
</organism>